<feature type="region of interest" description="Disordered" evidence="2">
    <location>
        <begin position="1234"/>
        <end position="1297"/>
    </location>
</feature>
<evidence type="ECO:0000256" key="1">
    <source>
        <dbReference type="ARBA" id="ARBA00022729"/>
    </source>
</evidence>
<feature type="domain" description="Nck-associated protein 5 C-terminal" evidence="3">
    <location>
        <begin position="1396"/>
        <end position="1700"/>
    </location>
</feature>
<feature type="compositionally biased region" description="Basic and acidic residues" evidence="2">
    <location>
        <begin position="1597"/>
        <end position="1609"/>
    </location>
</feature>
<feature type="compositionally biased region" description="Polar residues" evidence="2">
    <location>
        <begin position="1343"/>
        <end position="1353"/>
    </location>
</feature>
<dbReference type="InterPro" id="IPR032769">
    <property type="entry name" value="NCKAP5_C"/>
</dbReference>
<dbReference type="EMBL" id="JAATJU010024599">
    <property type="protein sequence ID" value="KAH0505337.1"/>
    <property type="molecule type" value="Genomic_DNA"/>
</dbReference>
<dbReference type="SUPFAM" id="SSF57302">
    <property type="entry name" value="Snake toxin-like"/>
    <property type="match status" value="1"/>
</dbReference>
<feature type="region of interest" description="Disordered" evidence="2">
    <location>
        <begin position="1817"/>
        <end position="1851"/>
    </location>
</feature>
<dbReference type="PANTHER" id="PTHR21740">
    <property type="entry name" value="NCK-ASSOCIATED PROTEIN 5"/>
    <property type="match status" value="1"/>
</dbReference>
<feature type="region of interest" description="Disordered" evidence="2">
    <location>
        <begin position="534"/>
        <end position="579"/>
    </location>
</feature>
<feature type="compositionally biased region" description="Low complexity" evidence="2">
    <location>
        <begin position="1276"/>
        <end position="1295"/>
    </location>
</feature>
<feature type="compositionally biased region" description="Low complexity" evidence="2">
    <location>
        <begin position="7"/>
        <end position="18"/>
    </location>
</feature>
<proteinExistence type="predicted"/>
<dbReference type="CDD" id="cd23559">
    <property type="entry name" value="TFP_LU_ECD_LYPD1"/>
    <property type="match status" value="1"/>
</dbReference>
<feature type="region of interest" description="Disordered" evidence="2">
    <location>
        <begin position="651"/>
        <end position="810"/>
    </location>
</feature>
<feature type="compositionally biased region" description="Basic and acidic residues" evidence="2">
    <location>
        <begin position="843"/>
        <end position="853"/>
    </location>
</feature>
<feature type="region of interest" description="Disordered" evidence="2">
    <location>
        <begin position="1331"/>
        <end position="1394"/>
    </location>
</feature>
<feature type="region of interest" description="Disordered" evidence="2">
    <location>
        <begin position="1"/>
        <end position="46"/>
    </location>
</feature>
<name>A0A8J6G810_MICOH</name>
<feature type="region of interest" description="Disordered" evidence="2">
    <location>
        <begin position="1157"/>
        <end position="1204"/>
    </location>
</feature>
<feature type="compositionally biased region" description="Basic and acidic residues" evidence="2">
    <location>
        <begin position="666"/>
        <end position="685"/>
    </location>
</feature>
<comment type="caution">
    <text evidence="4">The sequence shown here is derived from an EMBL/GenBank/DDBJ whole genome shotgun (WGS) entry which is preliminary data.</text>
</comment>
<feature type="compositionally biased region" description="Polar residues" evidence="2">
    <location>
        <begin position="1234"/>
        <end position="1264"/>
    </location>
</feature>
<dbReference type="GO" id="GO:0007019">
    <property type="term" value="P:microtubule depolymerization"/>
    <property type="evidence" value="ECO:0007669"/>
    <property type="project" value="TreeGrafter"/>
</dbReference>
<feature type="compositionally biased region" description="Low complexity" evidence="2">
    <location>
        <begin position="1041"/>
        <end position="1064"/>
    </location>
</feature>
<accession>A0A8J6G810</accession>
<keyword evidence="1" id="KW-0732">Signal</keyword>
<sequence length="2077" mass="222597">MGSGDCSSSSTNVARSTSGLERPVVSLSGENGHHGKPTQGHVSTPPSGCTIEGYVSLSPSGCTIEGYVSLSPSGCTMEGHISLSHSGCTMEGYVSLSPSGCTMEGHVSLSPSGCTIEGYVSLPPSGCTIEGYVRLSPSGCTMEGHVSLSPSDCTIEGYVRLSPSDCTIEGHVSLSPSGCTIERKRLIILSLGLLIPIVFILKNLKFITSSVQDSIHGTVADRTGTRCSARPPMLWSPQRNFVAAKEHLQNAKSGTPALRHSGSGVVVPDHLCPGNSCSSSELSLSSTCSEFSSDSSYKWPDRKLLGKTQSSQNWDKRLSIDSSLPSGFASPADELPPTRIKESHILEGLRKLQKRKVLLEPPSVITKWGYKDCMNSNEGIYSPGIKNSSLKEYPSCQPPGPGIPCKGPHHPFIYDADSHENVDGDSPPSALLQAAPSQGCRIQRSKLTHSVSDSLFSWEPHGKYFLEGTALVHTREMPERLVRCASHCPLERKLCPSIHLPWVQRDRDPHRDHVALNLHLSDTDDNETLNELHIESSDERSPSDLSLTGDTDKSMEDLDGGSGKSEWGSQDVEEDCLTRSETRPKTFSFIRQQRVVKRTSSEECVTVVFDAENGEPVEFSSHQTGVVTVSADEISINSAPAGPSELIQLLPQGTSPLQPGATARDYPFRKRPEEETEKNIPKDENGIPTALTDSFDSQTTVTQNSPRPKPAKSTQGVAWQSNSRPGPNMGVYAEPGLTKIPSRGKSSPQKSKLVDPVPATLVPSSDSVTHEETPASPPGKLPHSFCDRQPESHIPNHPTQFPHIPNISNKKNWIQCPKSQVPGILSQRLMGSDNCDGSPTKAKRCDSGPESRVRSASPPPTPGRSVSLLVRTSYDHSPQPSPAKPETRVPRDTVGAGLKSPPLKGSSVPVIAPSPAVTEPQKKKLSVASKKPAFPPVVPPTDTVVHARHPEHTSSNSFAAMATAPPKVSPKRGIPKPPPHQALGTTHMDIELQIPKTCPSTYELLEVASSKNLSPGRKGQLGDSSMIPRRPSFSGANESLRSQVNSASPSSSSSRSQGTSQSRQNPPEKGPKTRLPIGLKVLMKSPQLLRKTSMVPGKQEKDSLNEASRSSVTLSKSNPEDSRDPASLETSGDKRTASLLGPPCLDSLARGLPLESALPGSVESSISRADGREGVENRSVKRSFSSSKPHLKPALGMNGAKARSQSFSIHLGEKPSMASTEGPGKIRTQIITNTAERGNSLTRQNLSTEGSPGKTSCVSTSDNLPNGGRPLEQSFSRQGSLCSTGSSSSQHGSPSKLPLRMLTRPEELPTPGVDDQQICSQEECPGVEVVCEQSSSDHHRHPSTPSDCTQSPQIPGRMQRPHNVETSGISKLETSGRHPDVSPTGTGIMSPEAPLSPSIEEKVMLCIQENVEKGQAQTKSASVEAKPKAGPSFTSWFGFRKSRLPALSSRRTEVSKSKVEKKDTKLKSERKKEKKKAEVQSKAESELSRGTKAGATAAADQSSEDGLPSTQNLKASQDIYNEMKLEPRNRPSPAVCPTKDAFMTELLNRVDKKGALQTETGSKGVSCRSLLEGTSQGSCFASGSVSTRGSQKKNIKTKVDMEKPRESLGAEVHEDLRENEEDRVADSTLQSHAIESNCQMRTLDSGIGTFPLPDSGNRSMGRYTCPQDSPEDPEPLPSLHPTPSVASSARAQTLEHKVPCSIDSQSSSESTVVHSVSDPSMMARGTQSHLPKPTSSGKAGFQKQNEAESKTQPAPSFDYVEDTVASEPLSGWGEDTATETQELKQVKETKEDPENRLSEISLESFNKFNSNTVILLEPEKSPSKPSPGQQQQQQHKPRQLQSLRPGQPPLLSPLLRSRSLMLLPAPGPADPGGCGFSASQQLFADCSGFQTLGNLCRRPLLASGTACPAEDPDAEAKSPCCLGLYTVILASQGVLSASQILTNASEPHFICPTGLALQIQCYQCEEFQLNNDCSSPEFIVNCTVNVQDMCQKEVMEQSAGIMYRKSCASSAACLIASAGYQSFCSPGKLNSVCISCCNTPLCNGPRPKKRGSSASAMRPGLLTTALLFNLALCLAHY</sequence>
<feature type="compositionally biased region" description="Polar residues" evidence="2">
    <location>
        <begin position="1725"/>
        <end position="1737"/>
    </location>
</feature>
<feature type="region of interest" description="Disordered" evidence="2">
    <location>
        <begin position="1578"/>
        <end position="1609"/>
    </location>
</feature>
<dbReference type="InterPro" id="IPR026163">
    <property type="entry name" value="Nckap5l"/>
</dbReference>
<feature type="compositionally biased region" description="Low complexity" evidence="2">
    <location>
        <begin position="1826"/>
        <end position="1845"/>
    </location>
</feature>
<feature type="compositionally biased region" description="Basic and acidic residues" evidence="2">
    <location>
        <begin position="1169"/>
        <end position="1179"/>
    </location>
</feature>
<feature type="compositionally biased region" description="Basic and acidic residues" evidence="2">
    <location>
        <begin position="1781"/>
        <end position="1797"/>
    </location>
</feature>
<feature type="compositionally biased region" description="Low complexity" evidence="2">
    <location>
        <begin position="1701"/>
        <end position="1717"/>
    </location>
</feature>
<feature type="region of interest" description="Disordered" evidence="2">
    <location>
        <begin position="1445"/>
        <end position="1519"/>
    </location>
</feature>
<feature type="region of interest" description="Disordered" evidence="2">
    <location>
        <begin position="828"/>
        <end position="917"/>
    </location>
</feature>
<feature type="compositionally biased region" description="Polar residues" evidence="2">
    <location>
        <begin position="1508"/>
        <end position="1519"/>
    </location>
</feature>
<dbReference type="PANTHER" id="PTHR21740:SF0">
    <property type="entry name" value="NCK-ASSOCIATED PROTEIN 5"/>
    <property type="match status" value="1"/>
</dbReference>
<evidence type="ECO:0000313" key="5">
    <source>
        <dbReference type="Proteomes" id="UP000710432"/>
    </source>
</evidence>
<evidence type="ECO:0000256" key="2">
    <source>
        <dbReference type="SAM" id="MobiDB-lite"/>
    </source>
</evidence>
<gene>
    <name evidence="4" type="ORF">LTLLF_179245</name>
</gene>
<dbReference type="Proteomes" id="UP000710432">
    <property type="component" value="Unassembled WGS sequence"/>
</dbReference>
<feature type="compositionally biased region" description="Polar residues" evidence="2">
    <location>
        <begin position="1364"/>
        <end position="1373"/>
    </location>
</feature>
<evidence type="ECO:0000259" key="3">
    <source>
        <dbReference type="Pfam" id="PF15246"/>
    </source>
</evidence>
<dbReference type="InterPro" id="IPR045860">
    <property type="entry name" value="Snake_toxin-like_sf"/>
</dbReference>
<reference evidence="4" key="1">
    <citation type="submission" date="2020-03" db="EMBL/GenBank/DDBJ databases">
        <title>Studies in the Genomics of Life Span.</title>
        <authorList>
            <person name="Glass D."/>
        </authorList>
    </citation>
    <scope>NUCLEOTIDE SEQUENCE</scope>
    <source>
        <strain evidence="4">LTLLF</strain>
        <tissue evidence="4">Muscle</tissue>
    </source>
</reference>
<organism evidence="4 5">
    <name type="scientific">Microtus ochrogaster</name>
    <name type="common">Prairie vole</name>
    <dbReference type="NCBI Taxonomy" id="79684"/>
    <lineage>
        <taxon>Eukaryota</taxon>
        <taxon>Metazoa</taxon>
        <taxon>Chordata</taxon>
        <taxon>Craniata</taxon>
        <taxon>Vertebrata</taxon>
        <taxon>Euteleostomi</taxon>
        <taxon>Mammalia</taxon>
        <taxon>Eutheria</taxon>
        <taxon>Euarchontoglires</taxon>
        <taxon>Glires</taxon>
        <taxon>Rodentia</taxon>
        <taxon>Myomorpha</taxon>
        <taxon>Muroidea</taxon>
        <taxon>Cricetidae</taxon>
        <taxon>Arvicolinae</taxon>
        <taxon>Microtus</taxon>
    </lineage>
</organism>
<feature type="compositionally biased region" description="Basic and acidic residues" evidence="2">
    <location>
        <begin position="1118"/>
        <end position="1136"/>
    </location>
</feature>
<feature type="compositionally biased region" description="Polar residues" evidence="2">
    <location>
        <begin position="691"/>
        <end position="725"/>
    </location>
</feature>
<feature type="region of interest" description="Disordered" evidence="2">
    <location>
        <begin position="1012"/>
        <end position="1142"/>
    </location>
</feature>
<protein>
    <submittedName>
        <fullName evidence="4">Nck-associated protein 5</fullName>
    </submittedName>
</protein>
<dbReference type="GO" id="GO:0035371">
    <property type="term" value="C:microtubule plus-end"/>
    <property type="evidence" value="ECO:0007669"/>
    <property type="project" value="TreeGrafter"/>
</dbReference>
<feature type="region of interest" description="Disordered" evidence="2">
    <location>
        <begin position="1417"/>
        <end position="1436"/>
    </location>
</feature>
<feature type="compositionally biased region" description="Basic and acidic residues" evidence="2">
    <location>
        <begin position="1450"/>
        <end position="1489"/>
    </location>
</feature>
<dbReference type="GO" id="GO:0001578">
    <property type="term" value="P:microtubule bundle formation"/>
    <property type="evidence" value="ECO:0007669"/>
    <property type="project" value="TreeGrafter"/>
</dbReference>
<feature type="compositionally biased region" description="Polar residues" evidence="2">
    <location>
        <begin position="1578"/>
        <end position="1589"/>
    </location>
</feature>
<feature type="region of interest" description="Disordered" evidence="2">
    <location>
        <begin position="1642"/>
        <end position="1797"/>
    </location>
</feature>
<evidence type="ECO:0000313" key="4">
    <source>
        <dbReference type="EMBL" id="KAH0505337.1"/>
    </source>
</evidence>
<feature type="compositionally biased region" description="Polar residues" evidence="2">
    <location>
        <begin position="1105"/>
        <end position="1117"/>
    </location>
</feature>
<dbReference type="Pfam" id="PF15246">
    <property type="entry name" value="NCKAP5"/>
    <property type="match status" value="1"/>
</dbReference>